<sequence length="126" mass="14285">MTDLLGSWISWLRVSANESWRIRNIHHEPRQSEERKGESDSGGTVTSLARSEAVVSPGRERASKCSKKLASISIRNETETDTGTDTDTNHTYCHGDDDAERQQFEPQSHLRDPEIYQGKIARVNSW</sequence>
<dbReference type="Proteomes" id="UP001294444">
    <property type="component" value="Unassembled WGS sequence"/>
</dbReference>
<keyword evidence="3" id="KW-1185">Reference proteome</keyword>
<organism evidence="2 3">
    <name type="scientific">Melanopsichium pennsylvanicum</name>
    <dbReference type="NCBI Taxonomy" id="63383"/>
    <lineage>
        <taxon>Eukaryota</taxon>
        <taxon>Fungi</taxon>
        <taxon>Dikarya</taxon>
        <taxon>Basidiomycota</taxon>
        <taxon>Ustilaginomycotina</taxon>
        <taxon>Ustilaginomycetes</taxon>
        <taxon>Ustilaginales</taxon>
        <taxon>Ustilaginaceae</taxon>
        <taxon>Melanopsichium</taxon>
    </lineage>
</organism>
<name>A0AAJ4XI16_9BASI</name>
<gene>
    <name evidence="2" type="ORF">MEPE_01209</name>
</gene>
<feature type="compositionally biased region" description="Basic and acidic residues" evidence="1">
    <location>
        <begin position="93"/>
        <end position="113"/>
    </location>
</feature>
<evidence type="ECO:0000256" key="1">
    <source>
        <dbReference type="SAM" id="MobiDB-lite"/>
    </source>
</evidence>
<evidence type="ECO:0000313" key="3">
    <source>
        <dbReference type="Proteomes" id="UP001294444"/>
    </source>
</evidence>
<accession>A0AAJ4XI16</accession>
<feature type="region of interest" description="Disordered" evidence="1">
    <location>
        <begin position="24"/>
        <end position="113"/>
    </location>
</feature>
<protein>
    <submittedName>
        <fullName evidence="2">Uncharacterized protein</fullName>
    </submittedName>
</protein>
<reference evidence="2" key="1">
    <citation type="submission" date="2023-10" db="EMBL/GenBank/DDBJ databases">
        <authorList>
            <person name="Guldener U."/>
        </authorList>
    </citation>
    <scope>NUCLEOTIDE SEQUENCE</scope>
    <source>
        <strain evidence="2">Mp4</strain>
    </source>
</reference>
<proteinExistence type="predicted"/>
<comment type="caution">
    <text evidence="2">The sequence shown here is derived from an EMBL/GenBank/DDBJ whole genome shotgun (WGS) entry which is preliminary data.</text>
</comment>
<evidence type="ECO:0000313" key="2">
    <source>
        <dbReference type="EMBL" id="SNX82503.1"/>
    </source>
</evidence>
<dbReference type="EMBL" id="OAPG01000002">
    <property type="protein sequence ID" value="SNX82503.1"/>
    <property type="molecule type" value="Genomic_DNA"/>
</dbReference>
<dbReference type="AlphaFoldDB" id="A0AAJ4XI16"/>
<feature type="compositionally biased region" description="Basic and acidic residues" evidence="1">
    <location>
        <begin position="25"/>
        <end position="39"/>
    </location>
</feature>